<dbReference type="PANTHER" id="PTHR22946:SF9">
    <property type="entry name" value="POLYKETIDE TRANSFERASE AF380"/>
    <property type="match status" value="1"/>
</dbReference>
<dbReference type="Gene3D" id="3.40.50.1820">
    <property type="entry name" value="alpha/beta hydrolase"/>
    <property type="match status" value="1"/>
</dbReference>
<dbReference type="STRING" id="36087.A0A077ZIE5"/>
<accession>A0A077ZIE5</accession>
<dbReference type="EMBL" id="HG806322">
    <property type="protein sequence ID" value="CDW58370.1"/>
    <property type="molecule type" value="Genomic_DNA"/>
</dbReference>
<gene>
    <name evidence="3" type="ORF">TTRE_0000668001</name>
</gene>
<keyword evidence="4" id="KW-1185">Reference proteome</keyword>
<evidence type="ECO:0000259" key="2">
    <source>
        <dbReference type="Pfam" id="PF00326"/>
    </source>
</evidence>
<dbReference type="InterPro" id="IPR050261">
    <property type="entry name" value="FrsA_esterase"/>
</dbReference>
<dbReference type="OrthoDB" id="3039123at2759"/>
<dbReference type="InterPro" id="IPR001375">
    <property type="entry name" value="Peptidase_S9_cat"/>
</dbReference>
<feature type="domain" description="Peptidase S9 prolyl oligopeptidase catalytic" evidence="2">
    <location>
        <begin position="96"/>
        <end position="228"/>
    </location>
</feature>
<keyword evidence="1 3" id="KW-0378">Hydrolase</keyword>
<dbReference type="AlphaFoldDB" id="A0A077ZIE5"/>
<dbReference type="GO" id="GO:0016788">
    <property type="term" value="F:hydrolase activity, acting on ester bonds"/>
    <property type="evidence" value="ECO:0007669"/>
    <property type="project" value="UniProtKB-ARBA"/>
</dbReference>
<organism evidence="3 4">
    <name type="scientific">Trichuris trichiura</name>
    <name type="common">Whipworm</name>
    <name type="synonym">Trichocephalus trichiurus</name>
    <dbReference type="NCBI Taxonomy" id="36087"/>
    <lineage>
        <taxon>Eukaryota</taxon>
        <taxon>Metazoa</taxon>
        <taxon>Ecdysozoa</taxon>
        <taxon>Nematoda</taxon>
        <taxon>Enoplea</taxon>
        <taxon>Dorylaimia</taxon>
        <taxon>Trichinellida</taxon>
        <taxon>Trichuridae</taxon>
        <taxon>Trichuris</taxon>
    </lineage>
</organism>
<dbReference type="InterPro" id="IPR029058">
    <property type="entry name" value="AB_hydrolase_fold"/>
</dbReference>
<protein>
    <submittedName>
        <fullName evidence="3">Abhydrolase 5 domain containing protein</fullName>
    </submittedName>
</protein>
<dbReference type="GO" id="GO:0008236">
    <property type="term" value="F:serine-type peptidase activity"/>
    <property type="evidence" value="ECO:0007669"/>
    <property type="project" value="InterPro"/>
</dbReference>
<evidence type="ECO:0000256" key="1">
    <source>
        <dbReference type="ARBA" id="ARBA00022801"/>
    </source>
</evidence>
<dbReference type="Pfam" id="PF00326">
    <property type="entry name" value="Peptidase_S9"/>
    <property type="match status" value="1"/>
</dbReference>
<dbReference type="PANTHER" id="PTHR22946">
    <property type="entry name" value="DIENELACTONE HYDROLASE DOMAIN-CONTAINING PROTEIN-RELATED"/>
    <property type="match status" value="1"/>
</dbReference>
<dbReference type="Proteomes" id="UP000030665">
    <property type="component" value="Unassembled WGS sequence"/>
</dbReference>
<dbReference type="SUPFAM" id="SSF53474">
    <property type="entry name" value="alpha/beta-Hydrolases"/>
    <property type="match status" value="1"/>
</dbReference>
<reference evidence="3" key="2">
    <citation type="submission" date="2014-03" db="EMBL/GenBank/DDBJ databases">
        <title>The whipworm genome and dual-species transcriptomics of an intimate host-pathogen interaction.</title>
        <authorList>
            <person name="Foth B.J."/>
            <person name="Tsai I.J."/>
            <person name="Reid A.J."/>
            <person name="Bancroft A.J."/>
            <person name="Nichol S."/>
            <person name="Tracey A."/>
            <person name="Holroyd N."/>
            <person name="Cotton J.A."/>
            <person name="Stanley E.J."/>
            <person name="Zarowiecki M."/>
            <person name="Liu J.Z."/>
            <person name="Huckvale T."/>
            <person name="Cooper P.J."/>
            <person name="Grencis R.K."/>
            <person name="Berriman M."/>
        </authorList>
    </citation>
    <scope>NUCLEOTIDE SEQUENCE [LARGE SCALE GENOMIC DNA]</scope>
</reference>
<name>A0A077ZIE5_TRITR</name>
<evidence type="ECO:0000313" key="3">
    <source>
        <dbReference type="EMBL" id="CDW58370.1"/>
    </source>
</evidence>
<reference evidence="3" key="1">
    <citation type="submission" date="2014-01" db="EMBL/GenBank/DDBJ databases">
        <authorList>
            <person name="Aslett M."/>
        </authorList>
    </citation>
    <scope>NUCLEOTIDE SEQUENCE</scope>
</reference>
<sequence>MKVVVRKRTVGNIPLLEVVAEDKIYEPLPLIIYYHGWQTAKELVLTQGRKLAAKNFRVLLPDAANHGERKTKTSEIPSLTFWDSIQTNLYEFGFLVDYFENLGLVMGKIGVGGISMGGITTCMLLTQHPEIDVAACVMGSPAPIKYRERIAMHAGELGFYLPKDYRQLTSWLEAYDLSLAPEKVAGRPLFFWHGTEDEKVPYQHTADFIKANPQDSITFVSAEERHFVQIATMDQITEFFADNLGISERT</sequence>
<evidence type="ECO:0000313" key="4">
    <source>
        <dbReference type="Proteomes" id="UP000030665"/>
    </source>
</evidence>
<dbReference type="GO" id="GO:0006508">
    <property type="term" value="P:proteolysis"/>
    <property type="evidence" value="ECO:0007669"/>
    <property type="project" value="InterPro"/>
</dbReference>
<proteinExistence type="predicted"/>